<sequence length="177" mass="19894">MSFIKPRPLGASKVAVSNFAEEVARKVNYAIGENMRAFVARLGGRISFHDDVRPDDEFPESIVVQPDGKFQIFLPTVTTEERDRFTIAHELGHLFLHFPQVKRDNPGHAMAATRRIDPDDATQKRAEWEANWFAAAFVMPQQAFRDAYNENSSLAFLANKFGVSQKAAEVRISSLGL</sequence>
<proteinExistence type="predicted"/>
<accession>A0AA95AJ76</accession>
<evidence type="ECO:0000313" key="2">
    <source>
        <dbReference type="EMBL" id="TRA90914.1"/>
    </source>
</evidence>
<comment type="caution">
    <text evidence="2">The sequence shown here is derived from an EMBL/GenBank/DDBJ whole genome shotgun (WGS) entry which is preliminary data.</text>
</comment>
<dbReference type="Pfam" id="PF06114">
    <property type="entry name" value="Peptidase_M78"/>
    <property type="match status" value="1"/>
</dbReference>
<name>A0AA95AJ76_RHIRH</name>
<evidence type="ECO:0000313" key="3">
    <source>
        <dbReference type="Proteomes" id="UP000320858"/>
    </source>
</evidence>
<dbReference type="Gene3D" id="1.10.10.2910">
    <property type="match status" value="1"/>
</dbReference>
<protein>
    <submittedName>
        <fullName evidence="2">ImmA/IrrE family metallo-endopeptidase</fullName>
    </submittedName>
</protein>
<reference evidence="2 3" key="1">
    <citation type="journal article" date="2019" name="Appl. Microbiol. Biotechnol.">
        <title>Differential efficiency of wild type rhizogenic strains for rol gene transformation of plants.</title>
        <authorList>
            <person name="Desmet S."/>
            <person name="De Keyser E."/>
            <person name="Van Vaerenbergh J."/>
            <person name="Baeyen S."/>
            <person name="Van Huylenbroeck J."/>
            <person name="Geelen D."/>
            <person name="Dhooghe E."/>
        </authorList>
    </citation>
    <scope>NUCLEOTIDE SEQUENCE [LARGE SCALE GENOMIC DNA]</scope>
    <source>
        <strain evidence="2 3">B 4.1</strain>
    </source>
</reference>
<dbReference type="PANTHER" id="PTHR43236:SF2">
    <property type="entry name" value="BLL0069 PROTEIN"/>
    <property type="match status" value="1"/>
</dbReference>
<organism evidence="2 3">
    <name type="scientific">Rhizobium rhizogenes</name>
    <name type="common">Agrobacterium rhizogenes</name>
    <dbReference type="NCBI Taxonomy" id="359"/>
    <lineage>
        <taxon>Bacteria</taxon>
        <taxon>Pseudomonadati</taxon>
        <taxon>Pseudomonadota</taxon>
        <taxon>Alphaproteobacteria</taxon>
        <taxon>Hyphomicrobiales</taxon>
        <taxon>Rhizobiaceae</taxon>
        <taxon>Rhizobium/Agrobacterium group</taxon>
        <taxon>Rhizobium</taxon>
    </lineage>
</organism>
<dbReference type="AlphaFoldDB" id="A0AA95AJ76"/>
<gene>
    <name evidence="2" type="ORF">EXN24_05230</name>
</gene>
<feature type="domain" description="IrrE N-terminal-like" evidence="1">
    <location>
        <begin position="71"/>
        <end position="173"/>
    </location>
</feature>
<dbReference type="PANTHER" id="PTHR43236">
    <property type="entry name" value="ANTITOXIN HIGA1"/>
    <property type="match status" value="1"/>
</dbReference>
<dbReference type="Proteomes" id="UP000320858">
    <property type="component" value="Unassembled WGS sequence"/>
</dbReference>
<dbReference type="InterPro" id="IPR010359">
    <property type="entry name" value="IrrE_HExxH"/>
</dbReference>
<evidence type="ECO:0000259" key="1">
    <source>
        <dbReference type="Pfam" id="PF06114"/>
    </source>
</evidence>
<dbReference type="InterPro" id="IPR052345">
    <property type="entry name" value="Rad_response_metalloprotease"/>
</dbReference>
<dbReference type="EMBL" id="SGOB01000001">
    <property type="protein sequence ID" value="TRA90914.1"/>
    <property type="molecule type" value="Genomic_DNA"/>
</dbReference>
<dbReference type="RefSeq" id="WP_112493121.1">
    <property type="nucleotide sequence ID" value="NZ_SGOB01000001.1"/>
</dbReference>